<evidence type="ECO:0000313" key="1">
    <source>
        <dbReference type="EMBL" id="KFB44415.1"/>
    </source>
</evidence>
<evidence type="ECO:0000313" key="3">
    <source>
        <dbReference type="Proteomes" id="UP000030765"/>
    </source>
</evidence>
<reference evidence="1 3" key="1">
    <citation type="journal article" date="2014" name="BMC Genomics">
        <title>Genome sequence of Anopheles sinensis provides insight into genetics basis of mosquito competence for malaria parasites.</title>
        <authorList>
            <person name="Zhou D."/>
            <person name="Zhang D."/>
            <person name="Ding G."/>
            <person name="Shi L."/>
            <person name="Hou Q."/>
            <person name="Ye Y."/>
            <person name="Xu Y."/>
            <person name="Zhou H."/>
            <person name="Xiong C."/>
            <person name="Li S."/>
            <person name="Yu J."/>
            <person name="Hong S."/>
            <person name="Yu X."/>
            <person name="Zou P."/>
            <person name="Chen C."/>
            <person name="Chang X."/>
            <person name="Wang W."/>
            <person name="Lv Y."/>
            <person name="Sun Y."/>
            <person name="Ma L."/>
            <person name="Shen B."/>
            <person name="Zhu C."/>
        </authorList>
    </citation>
    <scope>NUCLEOTIDE SEQUENCE [LARGE SCALE GENOMIC DNA]</scope>
</reference>
<keyword evidence="3" id="KW-1185">Reference proteome</keyword>
<proteinExistence type="predicted"/>
<dbReference type="EnsemblMetazoa" id="ASIC012197-RA">
    <property type="protein sequence ID" value="ASIC012197-PA"/>
    <property type="gene ID" value="ASIC012197"/>
</dbReference>
<dbReference type="Proteomes" id="UP000030765">
    <property type="component" value="Unassembled WGS sequence"/>
</dbReference>
<accession>A0A084W2H1</accession>
<sequence length="49" mass="5647">MPDTPTECLSFRAEEILINNGELNSFATTEEPDRYRDHFKSSLEARVSE</sequence>
<reference evidence="2" key="2">
    <citation type="submission" date="2020-05" db="UniProtKB">
        <authorList>
            <consortium name="EnsemblMetazoa"/>
        </authorList>
    </citation>
    <scope>IDENTIFICATION</scope>
</reference>
<protein>
    <submittedName>
        <fullName evidence="1 2">Uncharacterized protein</fullName>
    </submittedName>
</protein>
<dbReference type="EMBL" id="KE525275">
    <property type="protein sequence ID" value="KFB44415.1"/>
    <property type="molecule type" value="Genomic_DNA"/>
</dbReference>
<gene>
    <name evidence="1" type="ORF">ZHAS_00012197</name>
</gene>
<dbReference type="AlphaFoldDB" id="A0A084W2H1"/>
<evidence type="ECO:0000313" key="2">
    <source>
        <dbReference type="EnsemblMetazoa" id="ASIC012197-PA"/>
    </source>
</evidence>
<name>A0A084W2H1_ANOSI</name>
<dbReference type="EMBL" id="ATLV01019619">
    <property type="status" value="NOT_ANNOTATED_CDS"/>
    <property type="molecule type" value="Genomic_DNA"/>
</dbReference>
<dbReference type="VEuPathDB" id="VectorBase:ASIC012197"/>
<organism evidence="1">
    <name type="scientific">Anopheles sinensis</name>
    <name type="common">Mosquito</name>
    <dbReference type="NCBI Taxonomy" id="74873"/>
    <lineage>
        <taxon>Eukaryota</taxon>
        <taxon>Metazoa</taxon>
        <taxon>Ecdysozoa</taxon>
        <taxon>Arthropoda</taxon>
        <taxon>Hexapoda</taxon>
        <taxon>Insecta</taxon>
        <taxon>Pterygota</taxon>
        <taxon>Neoptera</taxon>
        <taxon>Endopterygota</taxon>
        <taxon>Diptera</taxon>
        <taxon>Nematocera</taxon>
        <taxon>Culicoidea</taxon>
        <taxon>Culicidae</taxon>
        <taxon>Anophelinae</taxon>
        <taxon>Anopheles</taxon>
    </lineage>
</organism>